<accession>A0A7D3Y2X0</accession>
<dbReference type="EMBL" id="CP048104">
    <property type="protein sequence ID" value="QKG85223.1"/>
    <property type="molecule type" value="Genomic_DNA"/>
</dbReference>
<dbReference type="AlphaFoldDB" id="A0A7D3Y2X0"/>
<sequence length="394" mass="45690">MKPGFHRIVLFISTMILLLTSSSVPDRETKTKDRETIFHPYSDVTVPKLKDLIRRRGFRLYTDQKPYLLGYSYDGTYMATVLYDPEVKFYRIDIHHTVENRLEETVYVPRGGELDKAVEKGSASEEEELLKGAQETLDMGYRIQVPVQPQEYSIQQKAQAGTGNWRVYPDIKRDRVLWQAEDGTSRWSVTSLILNKGDRMKPYWMLAAPPGSKGKWTLVANRKSEKNGPQVFVYTVDSSRLPMDWSEKHTQKRLKEWISGKREVVFQGDWTKKGPECMLVVRDAVYSRIDPQGGIGYEGEVKGFILINSLGNVQYRGNTAGLVYKEKVRLDPTIPKSDETHYRMLLTVGRNKSGSKERNLTVDQLDKEDQVVRTYEWKWNEERGEFQLRETQRS</sequence>
<dbReference type="KEGG" id="kpul:GXN76_12565"/>
<dbReference type="RefSeq" id="WP_173223675.1">
    <property type="nucleotide sequence ID" value="NZ_CP048104.1"/>
</dbReference>
<name>A0A7D3Y2X0_9BACL</name>
<evidence type="ECO:0000313" key="1">
    <source>
        <dbReference type="EMBL" id="QKG85223.1"/>
    </source>
</evidence>
<keyword evidence="2" id="KW-1185">Reference proteome</keyword>
<reference evidence="1 2" key="1">
    <citation type="submission" date="2020-01" db="EMBL/GenBank/DDBJ databases">
        <authorList>
            <person name="Gulvik C.A."/>
            <person name="Batra D.G."/>
        </authorList>
    </citation>
    <scope>NUCLEOTIDE SEQUENCE [LARGE SCALE GENOMIC DNA]</scope>
    <source>
        <strain evidence="1 2">W9323</strain>
    </source>
</reference>
<dbReference type="Proteomes" id="UP000503088">
    <property type="component" value="Chromosome"/>
</dbReference>
<organism evidence="1 2">
    <name type="scientific">Kroppenstedtia pulmonis</name>
    <dbReference type="NCBI Taxonomy" id="1380685"/>
    <lineage>
        <taxon>Bacteria</taxon>
        <taxon>Bacillati</taxon>
        <taxon>Bacillota</taxon>
        <taxon>Bacilli</taxon>
        <taxon>Bacillales</taxon>
        <taxon>Thermoactinomycetaceae</taxon>
        <taxon>Kroppenstedtia</taxon>
    </lineage>
</organism>
<proteinExistence type="predicted"/>
<gene>
    <name evidence="1" type="ORF">GXN76_12565</name>
</gene>
<protein>
    <submittedName>
        <fullName evidence="1">Uncharacterized protein</fullName>
    </submittedName>
</protein>
<evidence type="ECO:0000313" key="2">
    <source>
        <dbReference type="Proteomes" id="UP000503088"/>
    </source>
</evidence>